<dbReference type="InterPro" id="IPR036397">
    <property type="entry name" value="RNaseH_sf"/>
</dbReference>
<feature type="region of interest" description="Disordered" evidence="1">
    <location>
        <begin position="443"/>
        <end position="468"/>
    </location>
</feature>
<dbReference type="EMBL" id="JYDI01000276">
    <property type="protein sequence ID" value="KRY46697.1"/>
    <property type="molecule type" value="Genomic_DNA"/>
</dbReference>
<evidence type="ECO:0000313" key="3">
    <source>
        <dbReference type="EMBL" id="KRY46697.1"/>
    </source>
</evidence>
<dbReference type="GO" id="GO:0003676">
    <property type="term" value="F:nucleic acid binding"/>
    <property type="evidence" value="ECO:0007669"/>
    <property type="project" value="InterPro"/>
</dbReference>
<dbReference type="InterPro" id="IPR012337">
    <property type="entry name" value="RNaseH-like_sf"/>
</dbReference>
<dbReference type="Gene3D" id="3.30.420.10">
    <property type="entry name" value="Ribonuclease H-like superfamily/Ribonuclease H"/>
    <property type="match status" value="1"/>
</dbReference>
<dbReference type="GO" id="GO:0015074">
    <property type="term" value="P:DNA integration"/>
    <property type="evidence" value="ECO:0007669"/>
    <property type="project" value="InterPro"/>
</dbReference>
<feature type="non-terminal residue" evidence="3">
    <location>
        <position position="474"/>
    </location>
</feature>
<dbReference type="PANTHER" id="PTHR37984:SF5">
    <property type="entry name" value="PROTEIN NYNRIN-LIKE"/>
    <property type="match status" value="1"/>
</dbReference>
<dbReference type="SUPFAM" id="SSF53098">
    <property type="entry name" value="Ribonuclease H-like"/>
    <property type="match status" value="1"/>
</dbReference>
<dbReference type="InterPro" id="IPR050951">
    <property type="entry name" value="Retrovirus_Pol_polyprotein"/>
</dbReference>
<dbReference type="InterPro" id="IPR001584">
    <property type="entry name" value="Integrase_cat-core"/>
</dbReference>
<dbReference type="OrthoDB" id="5920271at2759"/>
<dbReference type="AlphaFoldDB" id="A0A0V1CBI8"/>
<protein>
    <submittedName>
        <fullName evidence="3">Pol polyprotein</fullName>
    </submittedName>
</protein>
<dbReference type="PANTHER" id="PTHR37984">
    <property type="entry name" value="PROTEIN CBG26694"/>
    <property type="match status" value="1"/>
</dbReference>
<feature type="domain" description="Integrase catalytic" evidence="2">
    <location>
        <begin position="263"/>
        <end position="317"/>
    </location>
</feature>
<accession>A0A0V1CBI8</accession>
<gene>
    <name evidence="3" type="primary">pol</name>
    <name evidence="3" type="ORF">T03_6534</name>
</gene>
<evidence type="ECO:0000259" key="2">
    <source>
        <dbReference type="PROSITE" id="PS50994"/>
    </source>
</evidence>
<organism evidence="3 4">
    <name type="scientific">Trichinella britovi</name>
    <name type="common">Parasitic roundworm</name>
    <dbReference type="NCBI Taxonomy" id="45882"/>
    <lineage>
        <taxon>Eukaryota</taxon>
        <taxon>Metazoa</taxon>
        <taxon>Ecdysozoa</taxon>
        <taxon>Nematoda</taxon>
        <taxon>Enoplea</taxon>
        <taxon>Dorylaimia</taxon>
        <taxon>Trichinellida</taxon>
        <taxon>Trichinellidae</taxon>
        <taxon>Trichinella</taxon>
    </lineage>
</organism>
<feature type="compositionally biased region" description="Polar residues" evidence="1">
    <location>
        <begin position="130"/>
        <end position="139"/>
    </location>
</feature>
<comment type="caution">
    <text evidence="3">The sequence shown here is derived from an EMBL/GenBank/DDBJ whole genome shotgun (WGS) entry which is preliminary data.</text>
</comment>
<dbReference type="PROSITE" id="PS50994">
    <property type="entry name" value="INTEGRASE"/>
    <property type="match status" value="1"/>
</dbReference>
<dbReference type="STRING" id="45882.A0A0V1CBI8"/>
<reference evidence="3 4" key="1">
    <citation type="submission" date="2015-01" db="EMBL/GenBank/DDBJ databases">
        <title>Evolution of Trichinella species and genotypes.</title>
        <authorList>
            <person name="Korhonen P.K."/>
            <person name="Edoardo P."/>
            <person name="Giuseppe L.R."/>
            <person name="Gasser R.B."/>
        </authorList>
    </citation>
    <scope>NUCLEOTIDE SEQUENCE [LARGE SCALE GENOMIC DNA]</scope>
    <source>
        <strain evidence="3">ISS120</strain>
    </source>
</reference>
<proteinExistence type="predicted"/>
<keyword evidence="4" id="KW-1185">Reference proteome</keyword>
<evidence type="ECO:0000313" key="4">
    <source>
        <dbReference type="Proteomes" id="UP000054653"/>
    </source>
</evidence>
<dbReference type="Proteomes" id="UP000054653">
    <property type="component" value="Unassembled WGS sequence"/>
</dbReference>
<feature type="region of interest" description="Disordered" evidence="1">
    <location>
        <begin position="113"/>
        <end position="141"/>
    </location>
</feature>
<evidence type="ECO:0000256" key="1">
    <source>
        <dbReference type="SAM" id="MobiDB-lite"/>
    </source>
</evidence>
<sequence>MSCLSRVEKAACAVQHGFHHQRRNIQAESQTGQAVTLAIEDHRLVWPQGFVDADLQVGLFQVDQGHIDALSAPLAQLLAAHIRVRRMVLNVGVQLTDEENSIDDRLCDSASMGVGRPLRKSQAEDESVSPRATRQTNQPAARPALVCTATADLGVERMIADVHHAMGHPGIRRTLYFARRTDPTVSKRQVRQVISGCEPCKSLDPAPGKWKRGSLEVEEVWQRVGMDITHVRGRPYLTLIDCGPSRFAVWRRLRVHCTGGGVLRTGAPEELLTDNDTAFRGRTFTEFIARWGVRVRYRCAYAPSGNGIAERCHRRVKVIAARKNCTVEEAVYLYNVTPRDGRNPWTAPANVVHAYAVRNGRFAVGDSVWVRPPVARCDTRHQKGTVTGVVSDQAVEVDGIPRNVRYLRHRTPSVSAASDFSEQTADEEKEMIINIRPRDAEDADQFAGPAPEHAPVGPRRSTKIRRPTARLCCN</sequence>
<name>A0A0V1CBI8_TRIBR</name>